<gene>
    <name evidence="2" type="ORF">CYMTET_18420</name>
    <name evidence="1" type="ORF">CYMTET_34969</name>
</gene>
<comment type="caution">
    <text evidence="2">The sequence shown here is derived from an EMBL/GenBank/DDBJ whole genome shotgun (WGS) entry which is preliminary data.</text>
</comment>
<reference evidence="2 3" key="1">
    <citation type="journal article" date="2015" name="Genome Biol. Evol.">
        <title>Comparative Genomics of a Bacterivorous Green Alga Reveals Evolutionary Causalities and Consequences of Phago-Mixotrophic Mode of Nutrition.</title>
        <authorList>
            <person name="Burns J.A."/>
            <person name="Paasch A."/>
            <person name="Narechania A."/>
            <person name="Kim E."/>
        </authorList>
    </citation>
    <scope>NUCLEOTIDE SEQUENCE [LARGE SCALE GENOMIC DNA]</scope>
    <source>
        <strain evidence="2">PLY_AMNH</strain>
    </source>
</reference>
<protein>
    <submittedName>
        <fullName evidence="2">Uncharacterized protein</fullName>
    </submittedName>
</protein>
<name>A0AAE0L676_9CHLO</name>
<sequence length="91" mass="9765">MEASETLTASKGTPSEERFFDLNADPDEFLDGIVESEDLEMESAVASEHLVQGEVEEVSTSTLLGDEVHTPTVSLISRADEHPNLEGSSAT</sequence>
<dbReference type="EMBL" id="LGRX02008523">
    <property type="protein sequence ID" value="KAK3273332.1"/>
    <property type="molecule type" value="Genomic_DNA"/>
</dbReference>
<accession>A0AAE0L676</accession>
<reference evidence="2" key="2">
    <citation type="submission" date="2023-06" db="EMBL/GenBank/DDBJ databases">
        <title>Long-read-based genome assembly of the green algal bacterivore Cymbomonas tetramitiformis.</title>
        <authorList>
            <person name="Gyaltshen Y."/>
            <person name="Rozenberg A."/>
            <person name="Paasch A."/>
            <person name="Burns J.A."/>
            <person name="Warring S."/>
            <person name="Larson R."/>
            <person name="Maurer-Alcala X."/>
            <person name="Dacks J."/>
            <person name="Kim E."/>
        </authorList>
    </citation>
    <scope>NUCLEOTIDE SEQUENCE</scope>
    <source>
        <strain evidence="2">PLY_AMNH</strain>
    </source>
</reference>
<dbReference type="AlphaFoldDB" id="A0AAE0L676"/>
<evidence type="ECO:0000313" key="1">
    <source>
        <dbReference type="EMBL" id="KAK3255872.1"/>
    </source>
</evidence>
<dbReference type="EMBL" id="LGRX02022174">
    <property type="protein sequence ID" value="KAK3255872.1"/>
    <property type="molecule type" value="Genomic_DNA"/>
</dbReference>
<evidence type="ECO:0000313" key="3">
    <source>
        <dbReference type="Proteomes" id="UP001190700"/>
    </source>
</evidence>
<organism evidence="2 3">
    <name type="scientific">Cymbomonas tetramitiformis</name>
    <dbReference type="NCBI Taxonomy" id="36881"/>
    <lineage>
        <taxon>Eukaryota</taxon>
        <taxon>Viridiplantae</taxon>
        <taxon>Chlorophyta</taxon>
        <taxon>Pyramimonadophyceae</taxon>
        <taxon>Pyramimonadales</taxon>
        <taxon>Pyramimonadaceae</taxon>
        <taxon>Cymbomonas</taxon>
    </lineage>
</organism>
<dbReference type="Proteomes" id="UP001190700">
    <property type="component" value="Unassembled WGS sequence"/>
</dbReference>
<proteinExistence type="predicted"/>
<evidence type="ECO:0000313" key="2">
    <source>
        <dbReference type="EMBL" id="KAK3273332.1"/>
    </source>
</evidence>
<keyword evidence="3" id="KW-1185">Reference proteome</keyword>